<reference evidence="5 6" key="1">
    <citation type="submission" date="2018-03" db="EMBL/GenBank/DDBJ databases">
        <title>Genome sequence of Clostridium vincentii DSM 10228.</title>
        <authorList>
            <person name="Poehlein A."/>
            <person name="Daniel R."/>
        </authorList>
    </citation>
    <scope>NUCLEOTIDE SEQUENCE [LARGE SCALE GENOMIC DNA]</scope>
    <source>
        <strain evidence="5 6">DSM 10228</strain>
    </source>
</reference>
<dbReference type="EMBL" id="PVXQ01000023">
    <property type="protein sequence ID" value="PRR81872.1"/>
    <property type="molecule type" value="Genomic_DNA"/>
</dbReference>
<dbReference type="PANTHER" id="PTHR43122">
    <property type="entry name" value="FERREDOXIN SUBUNIT OF PYRUVATE:FLAVODOXIN OXIDOREDUCTASE-RELATED"/>
    <property type="match status" value="1"/>
</dbReference>
<dbReference type="SUPFAM" id="SSF54862">
    <property type="entry name" value="4Fe-4S ferredoxins"/>
    <property type="match status" value="1"/>
</dbReference>
<gene>
    <name evidence="5" type="ORF">CLVI_22180</name>
</gene>
<dbReference type="InterPro" id="IPR017900">
    <property type="entry name" value="4Fe4S_Fe_S_CS"/>
</dbReference>
<dbReference type="Gene3D" id="3.30.70.20">
    <property type="match status" value="1"/>
</dbReference>
<keyword evidence="1" id="KW-0479">Metal-binding</keyword>
<protein>
    <submittedName>
        <fullName evidence="5">Ferredoxin</fullName>
    </submittedName>
</protein>
<comment type="caution">
    <text evidence="5">The sequence shown here is derived from an EMBL/GenBank/DDBJ whole genome shotgun (WGS) entry which is preliminary data.</text>
</comment>
<dbReference type="NCBIfam" id="NF038196">
    <property type="entry name" value="ferrodoxin_EFR1"/>
    <property type="match status" value="1"/>
</dbReference>
<evidence type="ECO:0000256" key="3">
    <source>
        <dbReference type="ARBA" id="ARBA00023014"/>
    </source>
</evidence>
<dbReference type="GO" id="GO:0046872">
    <property type="term" value="F:metal ion binding"/>
    <property type="evidence" value="ECO:0007669"/>
    <property type="project" value="UniProtKB-KW"/>
</dbReference>
<accession>A0A2T0BDG3</accession>
<dbReference type="PANTHER" id="PTHR43122:SF1">
    <property type="entry name" value="IRON-SULFUR-BINDING PROTEIN"/>
    <property type="match status" value="1"/>
</dbReference>
<evidence type="ECO:0000313" key="6">
    <source>
        <dbReference type="Proteomes" id="UP000239471"/>
    </source>
</evidence>
<organism evidence="5 6">
    <name type="scientific">Clostridium vincentii</name>
    <dbReference type="NCBI Taxonomy" id="52704"/>
    <lineage>
        <taxon>Bacteria</taxon>
        <taxon>Bacillati</taxon>
        <taxon>Bacillota</taxon>
        <taxon>Clostridia</taxon>
        <taxon>Eubacteriales</taxon>
        <taxon>Clostridiaceae</taxon>
        <taxon>Clostridium</taxon>
    </lineage>
</organism>
<feature type="domain" description="4Fe-4S ferredoxin-type" evidence="4">
    <location>
        <begin position="61"/>
        <end position="90"/>
    </location>
</feature>
<keyword evidence="2" id="KW-0408">Iron</keyword>
<proteinExistence type="predicted"/>
<dbReference type="InterPro" id="IPR047964">
    <property type="entry name" value="EFR1-like"/>
</dbReference>
<name>A0A2T0BDG3_9CLOT</name>
<evidence type="ECO:0000259" key="4">
    <source>
        <dbReference type="PROSITE" id="PS51379"/>
    </source>
</evidence>
<dbReference type="Pfam" id="PF12838">
    <property type="entry name" value="Fer4_7"/>
    <property type="match status" value="1"/>
</dbReference>
<keyword evidence="3" id="KW-0411">Iron-sulfur</keyword>
<dbReference type="Proteomes" id="UP000239471">
    <property type="component" value="Unassembled WGS sequence"/>
</dbReference>
<evidence type="ECO:0000313" key="5">
    <source>
        <dbReference type="EMBL" id="PRR81872.1"/>
    </source>
</evidence>
<evidence type="ECO:0000256" key="2">
    <source>
        <dbReference type="ARBA" id="ARBA00023004"/>
    </source>
</evidence>
<dbReference type="PROSITE" id="PS00198">
    <property type="entry name" value="4FE4S_FER_1"/>
    <property type="match status" value="1"/>
</dbReference>
<dbReference type="GO" id="GO:0051536">
    <property type="term" value="F:iron-sulfur cluster binding"/>
    <property type="evidence" value="ECO:0007669"/>
    <property type="project" value="UniProtKB-KW"/>
</dbReference>
<sequence length="135" mass="15557">MSDIPSERKQQKLLSNSKIKVEEIIQHLKRADRGNYSTNKGFLPSIMTPLVYPMYKLSCKTKKFYVTDKCIGCSLCERICPSKVIEMNDEKPKWTQEKCAHCLAGISRCPAKAIEYGKSTKRRGRYINTKVNFMI</sequence>
<dbReference type="PROSITE" id="PS51379">
    <property type="entry name" value="4FE4S_FER_2"/>
    <property type="match status" value="1"/>
</dbReference>
<keyword evidence="6" id="KW-1185">Reference proteome</keyword>
<dbReference type="InterPro" id="IPR017896">
    <property type="entry name" value="4Fe4S_Fe-S-bd"/>
</dbReference>
<evidence type="ECO:0000256" key="1">
    <source>
        <dbReference type="ARBA" id="ARBA00022723"/>
    </source>
</evidence>
<dbReference type="AlphaFoldDB" id="A0A2T0BDG3"/>